<evidence type="ECO:0000313" key="6">
    <source>
        <dbReference type="EMBL" id="NOT33952.1"/>
    </source>
</evidence>
<gene>
    <name evidence="6" type="ORF">HOP12_07255</name>
</gene>
<dbReference type="SUPFAM" id="SSF53756">
    <property type="entry name" value="UDP-Glycosyltransferase/glycogen phosphorylase"/>
    <property type="match status" value="1"/>
</dbReference>
<keyword evidence="4" id="KW-1003">Cell membrane</keyword>
<comment type="caution">
    <text evidence="6">The sequence shown here is derived from an EMBL/GenBank/DDBJ whole genome shotgun (WGS) entry which is preliminary data.</text>
</comment>
<dbReference type="AlphaFoldDB" id="A0A849SEZ6"/>
<dbReference type="Gene3D" id="3.40.50.11720">
    <property type="entry name" value="3-Deoxy-D-manno-octulosonic-acid transferase, N-terminal domain"/>
    <property type="match status" value="1"/>
</dbReference>
<evidence type="ECO:0000313" key="7">
    <source>
        <dbReference type="Proteomes" id="UP000580839"/>
    </source>
</evidence>
<feature type="active site" description="Proton acceptor" evidence="2">
    <location>
        <position position="58"/>
    </location>
</feature>
<dbReference type="InterPro" id="IPR039901">
    <property type="entry name" value="Kdotransferase"/>
</dbReference>
<dbReference type="EC" id="2.4.99.12" evidence="4"/>
<dbReference type="InterPro" id="IPR007507">
    <property type="entry name" value="Glycos_transf_N"/>
</dbReference>
<dbReference type="UniPathway" id="UPA00958"/>
<dbReference type="InterPro" id="IPR038107">
    <property type="entry name" value="Glycos_transf_N_sf"/>
</dbReference>
<dbReference type="GO" id="GO:0043842">
    <property type="term" value="F:Kdo transferase activity"/>
    <property type="evidence" value="ECO:0007669"/>
    <property type="project" value="UniProtKB-EC"/>
</dbReference>
<comment type="similarity">
    <text evidence="4">Belongs to the glycosyltransferase group 1 family.</text>
</comment>
<accession>A0A849SEZ6</accession>
<evidence type="ECO:0000256" key="3">
    <source>
        <dbReference type="PIRSR" id="PIRSR639901-2"/>
    </source>
</evidence>
<comment type="pathway">
    <text evidence="4">Bacterial outer membrane biogenesis; LPS core biosynthesis.</text>
</comment>
<proteinExistence type="inferred from homology"/>
<dbReference type="GO" id="GO:0009244">
    <property type="term" value="P:lipopolysaccharide core region biosynthetic process"/>
    <property type="evidence" value="ECO:0007669"/>
    <property type="project" value="UniProtKB-UniRule"/>
</dbReference>
<comment type="function">
    <text evidence="4">Involved in lipopolysaccharide (LPS) biosynthesis. Catalyzes the transfer of 3-deoxy-D-manno-octulosonate (Kdo) residue(s) from CMP-Kdo to lipid IV(A), the tetraacyldisaccharide-1,4'-bisphosphate precursor of lipid A.</text>
</comment>
<evidence type="ECO:0000256" key="4">
    <source>
        <dbReference type="RuleBase" id="RU365103"/>
    </source>
</evidence>
<comment type="subcellular location">
    <subcellularLocation>
        <location evidence="4">Cell membrane</location>
    </subcellularLocation>
</comment>
<feature type="domain" description="3-deoxy-D-manno-octulosonic-acid transferase N-terminal" evidence="5">
    <location>
        <begin position="33"/>
        <end position="205"/>
    </location>
</feature>
<dbReference type="Gene3D" id="3.40.50.2000">
    <property type="entry name" value="Glycogen Phosphorylase B"/>
    <property type="match status" value="1"/>
</dbReference>
<dbReference type="PANTHER" id="PTHR42755">
    <property type="entry name" value="3-DEOXY-MANNO-OCTULOSONATE CYTIDYLYLTRANSFERASE"/>
    <property type="match status" value="1"/>
</dbReference>
<keyword evidence="4" id="KW-0472">Membrane</keyword>
<sequence length="408" mass="44145">MSAGWLAYRGLTACAGLIEPLAGLALTGVERAHWPERRGRSAAPAPIDAWVHAASMGESLAAAALIEGLSREAPRASIAVTTTTVSARARLRSRGLEARLAPLDTPNATRRSFETMRPRRLFVIETELWFRWLERARLLGVPVAFVSARLSERSLVRYRWLGSEAARLVHDTSWVLAQTREDAERWRVLGADPERIAVIGNLKNDGLPRPAADREAARRALGLQADRPVLVLGSVRPGEAGLLAQAWRKLATERTREWQVVAVPRHPNAEAGLRTEAGLEGLDPAAWRWDARLGVLSQYYAVADVAFVGGSLVPFGGHNPLEAAAAGAAVVFGPHHETQLEAVSALRAGEALAEVSDVDSIVATIGRLLADPEWRQALALRASSVAAAERGAVSRALLNLARWKLWPV</sequence>
<dbReference type="Pfam" id="PF04413">
    <property type="entry name" value="Glycos_transf_N"/>
    <property type="match status" value="1"/>
</dbReference>
<evidence type="ECO:0000259" key="5">
    <source>
        <dbReference type="Pfam" id="PF04413"/>
    </source>
</evidence>
<dbReference type="Proteomes" id="UP000580839">
    <property type="component" value="Unassembled WGS sequence"/>
</dbReference>
<evidence type="ECO:0000256" key="1">
    <source>
        <dbReference type="ARBA" id="ARBA00022679"/>
    </source>
</evidence>
<keyword evidence="1 4" id="KW-0808">Transferase</keyword>
<protein>
    <recommendedName>
        <fullName evidence="4">3-deoxy-D-manno-octulosonic acid transferase</fullName>
        <shortName evidence="4">Kdo transferase</shortName>
        <ecNumber evidence="4">2.4.99.12</ecNumber>
    </recommendedName>
    <alternativeName>
        <fullName evidence="4">Lipid IV(A) 3-deoxy-D-manno-octulosonic acid transferase</fullName>
    </alternativeName>
</protein>
<dbReference type="GO" id="GO:0005886">
    <property type="term" value="C:plasma membrane"/>
    <property type="evidence" value="ECO:0007669"/>
    <property type="project" value="UniProtKB-SubCell"/>
</dbReference>
<dbReference type="PANTHER" id="PTHR42755:SF1">
    <property type="entry name" value="3-DEOXY-D-MANNO-OCTULOSONIC ACID TRANSFERASE, MITOCHONDRIAL-RELATED"/>
    <property type="match status" value="1"/>
</dbReference>
<organism evidence="6 7">
    <name type="scientific">Eiseniibacteriota bacterium</name>
    <dbReference type="NCBI Taxonomy" id="2212470"/>
    <lineage>
        <taxon>Bacteria</taxon>
        <taxon>Candidatus Eiseniibacteriota</taxon>
    </lineage>
</organism>
<feature type="site" description="Transition state stabilizer" evidence="3">
    <location>
        <position position="125"/>
    </location>
</feature>
<dbReference type="EMBL" id="JABFRW010000082">
    <property type="protein sequence ID" value="NOT33952.1"/>
    <property type="molecule type" value="Genomic_DNA"/>
</dbReference>
<keyword evidence="4" id="KW-0448">Lipopolysaccharide biosynthesis</keyword>
<evidence type="ECO:0000256" key="2">
    <source>
        <dbReference type="PIRSR" id="PIRSR639901-1"/>
    </source>
</evidence>
<comment type="catalytic activity">
    <reaction evidence="4">
        <text>lipid IVA (E. coli) + CMP-3-deoxy-beta-D-manno-octulosonate = alpha-Kdo-(2-&gt;6)-lipid IVA (E. coli) + CMP + H(+)</text>
        <dbReference type="Rhea" id="RHEA:28066"/>
        <dbReference type="ChEBI" id="CHEBI:15378"/>
        <dbReference type="ChEBI" id="CHEBI:58603"/>
        <dbReference type="ChEBI" id="CHEBI:60364"/>
        <dbReference type="ChEBI" id="CHEBI:60377"/>
        <dbReference type="ChEBI" id="CHEBI:85987"/>
        <dbReference type="EC" id="2.4.99.12"/>
    </reaction>
</comment>
<dbReference type="GO" id="GO:0009245">
    <property type="term" value="P:lipid A biosynthetic process"/>
    <property type="evidence" value="ECO:0007669"/>
    <property type="project" value="TreeGrafter"/>
</dbReference>
<reference evidence="6 7" key="1">
    <citation type="submission" date="2020-04" db="EMBL/GenBank/DDBJ databases">
        <title>Metagenomic profiling of ammonia- and methane-oxidizing microorganisms in a Dutch drinking water treatment plant.</title>
        <authorList>
            <person name="Poghosyan L."/>
            <person name="Leucker S."/>
        </authorList>
    </citation>
    <scope>NUCLEOTIDE SEQUENCE [LARGE SCALE GENOMIC DNA]</scope>
    <source>
        <strain evidence="6">S-RSF-IL-03</strain>
    </source>
</reference>
<name>A0A849SEZ6_UNCEI</name>
<feature type="site" description="Transition state stabilizer" evidence="3">
    <location>
        <position position="203"/>
    </location>
</feature>